<keyword evidence="2" id="KW-0813">Transport</keyword>
<evidence type="ECO:0000313" key="11">
    <source>
        <dbReference type="Proteomes" id="UP000027821"/>
    </source>
</evidence>
<dbReference type="Proteomes" id="UP000027821">
    <property type="component" value="Unassembled WGS sequence"/>
</dbReference>
<evidence type="ECO:0000313" key="10">
    <source>
        <dbReference type="EMBL" id="KEO73712.1"/>
    </source>
</evidence>
<evidence type="ECO:0000256" key="8">
    <source>
        <dbReference type="ARBA" id="ARBA00034708"/>
    </source>
</evidence>
<evidence type="ECO:0000256" key="3">
    <source>
        <dbReference type="ARBA" id="ARBA00022475"/>
    </source>
</evidence>
<feature type="transmembrane region" description="Helical" evidence="9">
    <location>
        <begin position="228"/>
        <end position="247"/>
    </location>
</feature>
<evidence type="ECO:0000256" key="9">
    <source>
        <dbReference type="SAM" id="Phobius"/>
    </source>
</evidence>
<keyword evidence="7 9" id="KW-0472">Membrane</keyword>
<feature type="transmembrane region" description="Helical" evidence="9">
    <location>
        <begin position="43"/>
        <end position="62"/>
    </location>
</feature>
<evidence type="ECO:0000256" key="1">
    <source>
        <dbReference type="ARBA" id="ARBA00004651"/>
    </source>
</evidence>
<dbReference type="PANTHER" id="PTHR33281:SF19">
    <property type="entry name" value="VOLTAGE-DEPENDENT ANION CHANNEL-FORMING PROTEIN YNEE"/>
    <property type="match status" value="1"/>
</dbReference>
<keyword evidence="6" id="KW-0406">Ion transport</keyword>
<proteinExistence type="inferred from homology"/>
<keyword evidence="5 9" id="KW-1133">Transmembrane helix</keyword>
<evidence type="ECO:0000256" key="5">
    <source>
        <dbReference type="ARBA" id="ARBA00022989"/>
    </source>
</evidence>
<accession>A0A074LIU8</accession>
<dbReference type="STRING" id="1048983.EL17_10805"/>
<evidence type="ECO:0000256" key="6">
    <source>
        <dbReference type="ARBA" id="ARBA00023065"/>
    </source>
</evidence>
<dbReference type="Pfam" id="PF25539">
    <property type="entry name" value="Bestrophin_2"/>
    <property type="match status" value="1"/>
</dbReference>
<keyword evidence="3" id="KW-1003">Cell membrane</keyword>
<comment type="caution">
    <text evidence="10">The sequence shown here is derived from an EMBL/GenBank/DDBJ whole genome shotgun (WGS) entry which is preliminary data.</text>
</comment>
<comment type="subcellular location">
    <subcellularLocation>
        <location evidence="1">Cell membrane</location>
        <topology evidence="1">Multi-pass membrane protein</topology>
    </subcellularLocation>
</comment>
<protein>
    <submittedName>
        <fullName evidence="10">Membrane protein</fullName>
    </submittedName>
</protein>
<sequence length="321" mass="38148">MIVSRNIKFKQILHYTWRQLLYYIILSTLIVILHDVYEVIFFNIPSYTIAALGTALAIFLGFKNDHAYDRWWEARKIWGLMVNYSRAWTRQVLTLIIPTSIDEEAEAREFHQKLVYRHLAFVNALRVFLRKKLEYNKTSLKELFIEENTYLDAKPFLSSEEFEIFKKQNNPPNYLIQRQGEDLKYAFQRGWLSDYRFVKMEETLVDFNDIQGMSERIKNTPLPRQYTYFSRIFVLIHCTLLPMVFVSELGWKTIPIALAVSFVFLALDLIGERTEDPFENRLEDTPMTALSVTIETNLREQLRESQENFPEKYNSENGIVF</sequence>
<evidence type="ECO:0000256" key="4">
    <source>
        <dbReference type="ARBA" id="ARBA00022692"/>
    </source>
</evidence>
<evidence type="ECO:0000256" key="7">
    <source>
        <dbReference type="ARBA" id="ARBA00023136"/>
    </source>
</evidence>
<dbReference type="eggNOG" id="COG3781">
    <property type="taxonomic scope" value="Bacteria"/>
</dbReference>
<feature type="transmembrane region" description="Helical" evidence="9">
    <location>
        <begin position="253"/>
        <end position="271"/>
    </location>
</feature>
<dbReference type="InterPro" id="IPR044669">
    <property type="entry name" value="YneE/VCCN1/2-like"/>
</dbReference>
<reference evidence="10 11" key="1">
    <citation type="submission" date="2014-04" db="EMBL/GenBank/DDBJ databases">
        <title>Characterization and application of a salt tolerant electro-active bacterium.</title>
        <authorList>
            <person name="Yang L."/>
            <person name="Wei S."/>
            <person name="Tay Q.X.M."/>
        </authorList>
    </citation>
    <scope>NUCLEOTIDE SEQUENCE [LARGE SCALE GENOMIC DNA]</scope>
    <source>
        <strain evidence="10 11">LY1</strain>
    </source>
</reference>
<feature type="transmembrane region" description="Helical" evidence="9">
    <location>
        <begin position="20"/>
        <end position="37"/>
    </location>
</feature>
<dbReference type="AlphaFoldDB" id="A0A074LIU8"/>
<name>A0A074LIU8_9BACT</name>
<dbReference type="EMBL" id="JMIH01000019">
    <property type="protein sequence ID" value="KEO73712.1"/>
    <property type="molecule type" value="Genomic_DNA"/>
</dbReference>
<dbReference type="PANTHER" id="PTHR33281">
    <property type="entry name" value="UPF0187 PROTEIN YNEE"/>
    <property type="match status" value="1"/>
</dbReference>
<dbReference type="GO" id="GO:0005886">
    <property type="term" value="C:plasma membrane"/>
    <property type="evidence" value="ECO:0007669"/>
    <property type="project" value="UniProtKB-SubCell"/>
</dbReference>
<keyword evidence="11" id="KW-1185">Reference proteome</keyword>
<evidence type="ECO:0000256" key="2">
    <source>
        <dbReference type="ARBA" id="ARBA00022448"/>
    </source>
</evidence>
<keyword evidence="4 9" id="KW-0812">Transmembrane</keyword>
<organism evidence="10 11">
    <name type="scientific">Anditalea andensis</name>
    <dbReference type="NCBI Taxonomy" id="1048983"/>
    <lineage>
        <taxon>Bacteria</taxon>
        <taxon>Pseudomonadati</taxon>
        <taxon>Bacteroidota</taxon>
        <taxon>Cytophagia</taxon>
        <taxon>Cytophagales</taxon>
        <taxon>Cytophagaceae</taxon>
        <taxon>Anditalea</taxon>
    </lineage>
</organism>
<comment type="similarity">
    <text evidence="8">Belongs to the anion channel-forming bestrophin (TC 1.A.46) family.</text>
</comment>
<dbReference type="OrthoDB" id="445589at2"/>
<gene>
    <name evidence="10" type="ORF">EL17_10805</name>
</gene>
<dbReference type="RefSeq" id="WP_035074149.1">
    <property type="nucleotide sequence ID" value="NZ_JMIH01000019.1"/>
</dbReference>
<dbReference type="GO" id="GO:0005254">
    <property type="term" value="F:chloride channel activity"/>
    <property type="evidence" value="ECO:0007669"/>
    <property type="project" value="InterPro"/>
</dbReference>